<organism evidence="3 4">
    <name type="scientific">Haloechinothrix salitolerans</name>
    <dbReference type="NCBI Taxonomy" id="926830"/>
    <lineage>
        <taxon>Bacteria</taxon>
        <taxon>Bacillati</taxon>
        <taxon>Actinomycetota</taxon>
        <taxon>Actinomycetes</taxon>
        <taxon>Pseudonocardiales</taxon>
        <taxon>Pseudonocardiaceae</taxon>
        <taxon>Haloechinothrix</taxon>
    </lineage>
</organism>
<keyword evidence="2" id="KW-1133">Transmembrane helix</keyword>
<reference evidence="4" key="1">
    <citation type="journal article" date="2019" name="Int. J. Syst. Evol. Microbiol.">
        <title>The Global Catalogue of Microorganisms (GCM) 10K type strain sequencing project: providing services to taxonomists for standard genome sequencing and annotation.</title>
        <authorList>
            <consortium name="The Broad Institute Genomics Platform"/>
            <consortium name="The Broad Institute Genome Sequencing Center for Infectious Disease"/>
            <person name="Wu L."/>
            <person name="Ma J."/>
        </authorList>
    </citation>
    <scope>NUCLEOTIDE SEQUENCE [LARGE SCALE GENOMIC DNA]</scope>
    <source>
        <strain evidence="4">KCTC 32255</strain>
    </source>
</reference>
<gene>
    <name evidence="3" type="ORF">ACFQGD_16150</name>
</gene>
<feature type="compositionally biased region" description="Pro residues" evidence="1">
    <location>
        <begin position="1"/>
        <end position="11"/>
    </location>
</feature>
<feature type="compositionally biased region" description="Pro residues" evidence="1">
    <location>
        <begin position="25"/>
        <end position="34"/>
    </location>
</feature>
<keyword evidence="2" id="KW-0472">Membrane</keyword>
<feature type="compositionally biased region" description="Low complexity" evidence="1">
    <location>
        <begin position="13"/>
        <end position="24"/>
    </location>
</feature>
<name>A0ABW2C190_9PSEU</name>
<dbReference type="EMBL" id="JBHSXX010000001">
    <property type="protein sequence ID" value="MFC6868673.1"/>
    <property type="molecule type" value="Genomic_DNA"/>
</dbReference>
<evidence type="ECO:0000256" key="1">
    <source>
        <dbReference type="SAM" id="MobiDB-lite"/>
    </source>
</evidence>
<feature type="region of interest" description="Disordered" evidence="1">
    <location>
        <begin position="1"/>
        <end position="38"/>
    </location>
</feature>
<dbReference type="RefSeq" id="WP_345390622.1">
    <property type="nucleotide sequence ID" value="NZ_BAABLA010000005.1"/>
</dbReference>
<accession>A0ABW2C190</accession>
<evidence type="ECO:0000313" key="3">
    <source>
        <dbReference type="EMBL" id="MFC6868673.1"/>
    </source>
</evidence>
<proteinExistence type="predicted"/>
<protein>
    <recommendedName>
        <fullName evidence="5">DUF4878 domain-containing protein</fullName>
    </recommendedName>
</protein>
<evidence type="ECO:0000313" key="4">
    <source>
        <dbReference type="Proteomes" id="UP001596337"/>
    </source>
</evidence>
<evidence type="ECO:0008006" key="5">
    <source>
        <dbReference type="Google" id="ProtNLM"/>
    </source>
</evidence>
<comment type="caution">
    <text evidence="3">The sequence shown here is derived from an EMBL/GenBank/DDBJ whole genome shotgun (WGS) entry which is preliminary data.</text>
</comment>
<keyword evidence="2" id="KW-0812">Transmembrane</keyword>
<sequence length="203" mass="21107">MTYPPQPPGPHGPHGQQGHPWQHGYPPPRPPGPPRSNKTGVIAGITLTLVLLAVAAVAITGFLAPGYFLDDTTSGGQVASAADQESEAPSVREQPPKPSPRPQRGVPAPADGGSAEDVAIVRELAEDVATAINTRDEDLAREVSCGDARVDFSDMPRDAHVEVLGDPVIDGDTATAPLEITIDGDTRTETMVASRKDGGWCAG</sequence>
<keyword evidence="4" id="KW-1185">Reference proteome</keyword>
<evidence type="ECO:0000256" key="2">
    <source>
        <dbReference type="SAM" id="Phobius"/>
    </source>
</evidence>
<dbReference type="Proteomes" id="UP001596337">
    <property type="component" value="Unassembled WGS sequence"/>
</dbReference>
<feature type="region of interest" description="Disordered" evidence="1">
    <location>
        <begin position="78"/>
        <end position="114"/>
    </location>
</feature>
<feature type="transmembrane region" description="Helical" evidence="2">
    <location>
        <begin position="41"/>
        <end position="64"/>
    </location>
</feature>